<dbReference type="Gene3D" id="3.60.40.10">
    <property type="entry name" value="PPM-type phosphatase domain"/>
    <property type="match status" value="1"/>
</dbReference>
<comment type="caution">
    <text evidence="2">The sequence shown here is derived from an EMBL/GenBank/DDBJ whole genome shotgun (WGS) entry which is preliminary data.</text>
</comment>
<keyword evidence="1" id="KW-0472">Membrane</keyword>
<organism evidence="2 3">
    <name type="scientific">Acaulospora morrowiae</name>
    <dbReference type="NCBI Taxonomy" id="94023"/>
    <lineage>
        <taxon>Eukaryota</taxon>
        <taxon>Fungi</taxon>
        <taxon>Fungi incertae sedis</taxon>
        <taxon>Mucoromycota</taxon>
        <taxon>Glomeromycotina</taxon>
        <taxon>Glomeromycetes</taxon>
        <taxon>Diversisporales</taxon>
        <taxon>Acaulosporaceae</taxon>
        <taxon>Acaulospora</taxon>
    </lineage>
</organism>
<protein>
    <submittedName>
        <fullName evidence="2">21_t:CDS:1</fullName>
    </submittedName>
</protein>
<dbReference type="OrthoDB" id="420076at2759"/>
<accession>A0A9N9IU97</accession>
<keyword evidence="3" id="KW-1185">Reference proteome</keyword>
<dbReference type="AlphaFoldDB" id="A0A9N9IU97"/>
<feature type="transmembrane region" description="Helical" evidence="1">
    <location>
        <begin position="52"/>
        <end position="73"/>
    </location>
</feature>
<dbReference type="EMBL" id="CAJVPV010035829">
    <property type="protein sequence ID" value="CAG8751673.1"/>
    <property type="molecule type" value="Genomic_DNA"/>
</dbReference>
<dbReference type="SUPFAM" id="SSF81606">
    <property type="entry name" value="PP2C-like"/>
    <property type="match status" value="1"/>
</dbReference>
<evidence type="ECO:0000256" key="1">
    <source>
        <dbReference type="SAM" id="Phobius"/>
    </source>
</evidence>
<feature type="non-terminal residue" evidence="2">
    <location>
        <position position="190"/>
    </location>
</feature>
<evidence type="ECO:0000313" key="3">
    <source>
        <dbReference type="Proteomes" id="UP000789342"/>
    </source>
</evidence>
<dbReference type="InterPro" id="IPR036457">
    <property type="entry name" value="PPM-type-like_dom_sf"/>
</dbReference>
<name>A0A9N9IU97_9GLOM</name>
<reference evidence="2" key="1">
    <citation type="submission" date="2021-06" db="EMBL/GenBank/DDBJ databases">
        <authorList>
            <person name="Kallberg Y."/>
            <person name="Tangrot J."/>
            <person name="Rosling A."/>
        </authorList>
    </citation>
    <scope>NUCLEOTIDE SEQUENCE</scope>
    <source>
        <strain evidence="2">CL551</strain>
    </source>
</reference>
<keyword evidence="1" id="KW-0812">Transmembrane</keyword>
<evidence type="ECO:0000313" key="2">
    <source>
        <dbReference type="EMBL" id="CAG8751673.1"/>
    </source>
</evidence>
<gene>
    <name evidence="2" type="ORF">AMORRO_LOCUS15384</name>
</gene>
<proteinExistence type="predicted"/>
<keyword evidence="1" id="KW-1133">Transmembrane helix</keyword>
<dbReference type="Proteomes" id="UP000789342">
    <property type="component" value="Unassembled WGS sequence"/>
</dbReference>
<sequence>MTTNRPIIQSSLLFRRRLTANNIFIHNRFPKYHFNNLSNSINENNPPKSKHLFRYIAGSVAVSGIASSVYYFFYKEKLPINNNSDNQQHKIVLSPSEATLKLREKQTSFLLHRNNGVYRYDTNQLASNCPIEDTKTEEIDLGAKNGDRLFFGVFDGHSGWNTSRLLSKKLVPVIKEQLNKAYDGYGEYAK</sequence>